<dbReference type="CDD" id="cd00037">
    <property type="entry name" value="CLECT"/>
    <property type="match status" value="1"/>
</dbReference>
<name>A0A9P9YMX2_9MUSC</name>
<dbReference type="InterPro" id="IPR050111">
    <property type="entry name" value="C-type_lectin/snaclec_domain"/>
</dbReference>
<dbReference type="Pfam" id="PF00059">
    <property type="entry name" value="Lectin_C"/>
    <property type="match status" value="1"/>
</dbReference>
<feature type="domain" description="C-type lectin" evidence="2">
    <location>
        <begin position="111"/>
        <end position="226"/>
    </location>
</feature>
<dbReference type="InterPro" id="IPR016186">
    <property type="entry name" value="C-type_lectin-like/link_sf"/>
</dbReference>
<evidence type="ECO:0000259" key="2">
    <source>
        <dbReference type="PROSITE" id="PS50041"/>
    </source>
</evidence>
<feature type="signal peptide" evidence="1">
    <location>
        <begin position="1"/>
        <end position="19"/>
    </location>
</feature>
<organism evidence="3 4">
    <name type="scientific">Drosophila gunungcola</name>
    <name type="common">fruit fly</name>
    <dbReference type="NCBI Taxonomy" id="103775"/>
    <lineage>
        <taxon>Eukaryota</taxon>
        <taxon>Metazoa</taxon>
        <taxon>Ecdysozoa</taxon>
        <taxon>Arthropoda</taxon>
        <taxon>Hexapoda</taxon>
        <taxon>Insecta</taxon>
        <taxon>Pterygota</taxon>
        <taxon>Neoptera</taxon>
        <taxon>Endopterygota</taxon>
        <taxon>Diptera</taxon>
        <taxon>Brachycera</taxon>
        <taxon>Muscomorpha</taxon>
        <taxon>Ephydroidea</taxon>
        <taxon>Drosophilidae</taxon>
        <taxon>Drosophila</taxon>
        <taxon>Sophophora</taxon>
    </lineage>
</organism>
<dbReference type="OrthoDB" id="6430060at2759"/>
<evidence type="ECO:0000313" key="4">
    <source>
        <dbReference type="Proteomes" id="UP001059596"/>
    </source>
</evidence>
<keyword evidence="4" id="KW-1185">Reference proteome</keyword>
<dbReference type="AlphaFoldDB" id="A0A9P9YMX2"/>
<evidence type="ECO:0000313" key="3">
    <source>
        <dbReference type="EMBL" id="KAI8039578.1"/>
    </source>
</evidence>
<dbReference type="SMART" id="SM00034">
    <property type="entry name" value="CLECT"/>
    <property type="match status" value="1"/>
</dbReference>
<dbReference type="PANTHER" id="PTHR22803">
    <property type="entry name" value="MANNOSE, PHOSPHOLIPASE, LECTIN RECEPTOR RELATED"/>
    <property type="match status" value="1"/>
</dbReference>
<dbReference type="InterPro" id="IPR016187">
    <property type="entry name" value="CTDL_fold"/>
</dbReference>
<accession>A0A9P9YMX2</accession>
<dbReference type="PROSITE" id="PS50041">
    <property type="entry name" value="C_TYPE_LECTIN_2"/>
    <property type="match status" value="1"/>
</dbReference>
<keyword evidence="1" id="KW-0732">Signal</keyword>
<feature type="chain" id="PRO_5040195018" description="C-type lectin domain-containing protein" evidence="1">
    <location>
        <begin position="20"/>
        <end position="229"/>
    </location>
</feature>
<evidence type="ECO:0000256" key="1">
    <source>
        <dbReference type="SAM" id="SignalP"/>
    </source>
</evidence>
<proteinExistence type="predicted"/>
<reference evidence="3" key="1">
    <citation type="journal article" date="2023" name="Genome Biol. Evol.">
        <title>Long-read-based Genome Assembly of Drosophila gunungcola Reveals Fewer Chemosensory Genes in Flower-breeding Species.</title>
        <authorList>
            <person name="Negi A."/>
            <person name="Liao B.Y."/>
            <person name="Yeh S.D."/>
        </authorList>
    </citation>
    <scope>NUCLEOTIDE SEQUENCE</scope>
    <source>
        <strain evidence="3">Sukarami</strain>
    </source>
</reference>
<dbReference type="InterPro" id="IPR001304">
    <property type="entry name" value="C-type_lectin-like"/>
</dbReference>
<gene>
    <name evidence="3" type="ORF">M5D96_006997</name>
</gene>
<comment type="caution">
    <text evidence="3">The sequence shown here is derived from an EMBL/GenBank/DDBJ whole genome shotgun (WGS) entry which is preliminary data.</text>
</comment>
<dbReference type="Proteomes" id="UP001059596">
    <property type="component" value="Unassembled WGS sequence"/>
</dbReference>
<protein>
    <recommendedName>
        <fullName evidence="2">C-type lectin domain-containing protein</fullName>
    </recommendedName>
</protein>
<dbReference type="SUPFAM" id="SSF56436">
    <property type="entry name" value="C-type lectin-like"/>
    <property type="match status" value="1"/>
</dbReference>
<sequence>MRLSIVLVVLSIYFRTSYSVVCEGEECQEQCAAYCFGLLNPCMSNMANLQRRTEACEAAVTIARIALNDRRLDTFGFPLTMHPEKKNTSQLLIAPTPEARKLERTDMFHQLGNKSYYIEKELKLNWHDALEKCHKMGGHLASPQNQEELNSIGSKFDGLNRYWIDVTSQFKDDEYVSITKGSKAKFLSWADGEPTKDGKCVDIRTFNGKTTMNDNNCTASLYFVCEKSI</sequence>
<dbReference type="Gene3D" id="3.10.100.10">
    <property type="entry name" value="Mannose-Binding Protein A, subunit A"/>
    <property type="match status" value="1"/>
</dbReference>
<dbReference type="EMBL" id="JAMKOV010000005">
    <property type="protein sequence ID" value="KAI8039578.1"/>
    <property type="molecule type" value="Genomic_DNA"/>
</dbReference>